<gene>
    <name evidence="1" type="ORF">E1I69_16880</name>
</gene>
<dbReference type="EMBL" id="SLUB01000037">
    <property type="protein sequence ID" value="THE10916.1"/>
    <property type="molecule type" value="Genomic_DNA"/>
</dbReference>
<accession>A0A4S3PP22</accession>
<dbReference type="OrthoDB" id="9813301at2"/>
<sequence length="328" mass="35902">MCIRDSCNIVQKRKNMGESNLKKTTLPLLLGVLLLSGCSLIEKKEPVSVVLHQVSPVETIETKQVIDTREISIIDPRDNSVVEVLNRDEFQTEEELKVKAVQLASDLAATIDRPMKPVKLSAGGELQGGQSQMILKESELVTRILDNSIFNKQVVLPIEETNPNVTQDQVQGINEVVLGSFTTYFDPTVTGRNFNIKKSADEVNDVVLGPGDRFSFNYVVGNGSKENGYALATVIINKEFVPGYGGGICQTSSTLYNAVAKAGLEIIELHHHSKPVGYVPLGQDATVAYPYLDFKFSNNRPYPVVLKTTVNASSITVEVRSAANYVSN</sequence>
<dbReference type="PANTHER" id="PTHR35788:SF1">
    <property type="entry name" value="EXPORTED PROTEIN"/>
    <property type="match status" value="1"/>
</dbReference>
<dbReference type="InterPro" id="IPR007391">
    <property type="entry name" value="Vancomycin_resist_VanW"/>
</dbReference>
<protein>
    <submittedName>
        <fullName evidence="1">Vancomycin resistance protein</fullName>
    </submittedName>
</protein>
<dbReference type="PANTHER" id="PTHR35788">
    <property type="entry name" value="EXPORTED PROTEIN-RELATED"/>
    <property type="match status" value="1"/>
</dbReference>
<proteinExistence type="predicted"/>
<dbReference type="Proteomes" id="UP000306477">
    <property type="component" value="Unassembled WGS sequence"/>
</dbReference>
<evidence type="ECO:0000313" key="2">
    <source>
        <dbReference type="Proteomes" id="UP000306477"/>
    </source>
</evidence>
<dbReference type="InterPro" id="IPR052913">
    <property type="entry name" value="Glycopeptide_resist_protein"/>
</dbReference>
<keyword evidence="2" id="KW-1185">Reference proteome</keyword>
<comment type="caution">
    <text evidence="1">The sequence shown here is derived from an EMBL/GenBank/DDBJ whole genome shotgun (WGS) entry which is preliminary data.</text>
</comment>
<name>A0A4S3PP22_9BACI</name>
<dbReference type="Pfam" id="PF04294">
    <property type="entry name" value="VanW"/>
    <property type="match status" value="1"/>
</dbReference>
<dbReference type="AlphaFoldDB" id="A0A4S3PP22"/>
<organism evidence="1 2">
    <name type="scientific">Bacillus timonensis</name>
    <dbReference type="NCBI Taxonomy" id="1033734"/>
    <lineage>
        <taxon>Bacteria</taxon>
        <taxon>Bacillati</taxon>
        <taxon>Bacillota</taxon>
        <taxon>Bacilli</taxon>
        <taxon>Bacillales</taxon>
        <taxon>Bacillaceae</taxon>
        <taxon>Bacillus</taxon>
    </lineage>
</organism>
<reference evidence="1 2" key="1">
    <citation type="journal article" date="2019" name="Indoor Air">
        <title>Impacts of indoor surface finishes on bacterial viability.</title>
        <authorList>
            <person name="Hu J."/>
            <person name="Maamar S.B."/>
            <person name="Glawe A.J."/>
            <person name="Gottel N."/>
            <person name="Gilbert J.A."/>
            <person name="Hartmann E.M."/>
        </authorList>
    </citation>
    <scope>NUCLEOTIDE SEQUENCE [LARGE SCALE GENOMIC DNA]</scope>
    <source>
        <strain evidence="1 2">AF060A6</strain>
    </source>
</reference>
<evidence type="ECO:0000313" key="1">
    <source>
        <dbReference type="EMBL" id="THE10916.1"/>
    </source>
</evidence>